<reference evidence="2 3" key="1">
    <citation type="submission" date="2024-01" db="EMBL/GenBank/DDBJ databases">
        <authorList>
            <person name="Alioto T."/>
            <person name="Alioto T."/>
            <person name="Gomez Garrido J."/>
        </authorList>
    </citation>
    <scope>NUCLEOTIDE SEQUENCE [LARGE SCALE GENOMIC DNA]</scope>
</reference>
<accession>A0AAV1PJ24</accession>
<dbReference type="Proteomes" id="UP001314229">
    <property type="component" value="Unassembled WGS sequence"/>
</dbReference>
<dbReference type="PANTHER" id="PTHR45749">
    <property type="match status" value="1"/>
</dbReference>
<dbReference type="Pfam" id="PF14291">
    <property type="entry name" value="DUF4371"/>
    <property type="match status" value="1"/>
</dbReference>
<organism evidence="2 3">
    <name type="scientific">Scomber scombrus</name>
    <name type="common">Atlantic mackerel</name>
    <name type="synonym">Scomber vernalis</name>
    <dbReference type="NCBI Taxonomy" id="13677"/>
    <lineage>
        <taxon>Eukaryota</taxon>
        <taxon>Metazoa</taxon>
        <taxon>Chordata</taxon>
        <taxon>Craniata</taxon>
        <taxon>Vertebrata</taxon>
        <taxon>Euteleostomi</taxon>
        <taxon>Actinopterygii</taxon>
        <taxon>Neopterygii</taxon>
        <taxon>Teleostei</taxon>
        <taxon>Neoteleostei</taxon>
        <taxon>Acanthomorphata</taxon>
        <taxon>Pelagiaria</taxon>
        <taxon>Scombriformes</taxon>
        <taxon>Scombridae</taxon>
        <taxon>Scomber</taxon>
    </lineage>
</organism>
<dbReference type="InterPro" id="IPR025398">
    <property type="entry name" value="DUF4371"/>
</dbReference>
<dbReference type="EMBL" id="CAWUFR010000168">
    <property type="protein sequence ID" value="CAK6970934.1"/>
    <property type="molecule type" value="Genomic_DNA"/>
</dbReference>
<feature type="domain" description="DUF4371" evidence="1">
    <location>
        <begin position="12"/>
        <end position="91"/>
    </location>
</feature>
<dbReference type="PANTHER" id="PTHR45749:SF28">
    <property type="entry name" value="ZINC FINGER MYM-TYPE PROTEIN 1-LIKE-RELATED"/>
    <property type="match status" value="1"/>
</dbReference>
<comment type="caution">
    <text evidence="2">The sequence shown here is derived from an EMBL/GenBank/DDBJ whole genome shotgun (WGS) entry which is preliminary data.</text>
</comment>
<dbReference type="AlphaFoldDB" id="A0AAV1PJ24"/>
<name>A0AAV1PJ24_SCOSC</name>
<protein>
    <submittedName>
        <fullName evidence="2">Zinc finger MYM-type protein 1</fullName>
    </submittedName>
</protein>
<proteinExistence type="predicted"/>
<evidence type="ECO:0000313" key="3">
    <source>
        <dbReference type="Proteomes" id="UP001314229"/>
    </source>
</evidence>
<evidence type="ECO:0000313" key="2">
    <source>
        <dbReference type="EMBL" id="CAK6970934.1"/>
    </source>
</evidence>
<gene>
    <name evidence="2" type="ORF">FSCOSCO3_A010855</name>
</gene>
<keyword evidence="3" id="KW-1185">Reference proteome</keyword>
<evidence type="ECO:0000259" key="1">
    <source>
        <dbReference type="Pfam" id="PF14291"/>
    </source>
</evidence>
<sequence>MSSTGSTSRKVEVDETTDITNRAQISVVLRYVNSNCEVKEAFLGCDDLSNDRRAQGISEYVLDVLQKYKCTEKLVAQTYDGAAVMASELNGV</sequence>